<accession>A0AAD4PP17</accession>
<evidence type="ECO:0000256" key="4">
    <source>
        <dbReference type="ARBA" id="ARBA00021436"/>
    </source>
</evidence>
<comment type="function">
    <text evidence="1">May be involved in spermatogenesis.</text>
</comment>
<dbReference type="AlphaFoldDB" id="A0AAD4PP17"/>
<proteinExistence type="predicted"/>
<dbReference type="Proteomes" id="UP001200034">
    <property type="component" value="Unassembled WGS sequence"/>
</dbReference>
<reference evidence="7" key="1">
    <citation type="journal article" date="2021" name="Mol. Ecol. Resour.">
        <title>Phylogenomic analyses of the genus Drosophila reveals genomic signals of climate adaptation.</title>
        <authorList>
            <person name="Li F."/>
            <person name="Rane R.V."/>
            <person name="Luria V."/>
            <person name="Xiong Z."/>
            <person name="Chen J."/>
            <person name="Li Z."/>
            <person name="Catullo R.A."/>
            <person name="Griffin P.C."/>
            <person name="Schiffer M."/>
            <person name="Pearce S."/>
            <person name="Lee S.F."/>
            <person name="McElroy K."/>
            <person name="Stocker A."/>
            <person name="Shirriffs J."/>
            <person name="Cockerell F."/>
            <person name="Coppin C."/>
            <person name="Sgro C.M."/>
            <person name="Karger A."/>
            <person name="Cain J.W."/>
            <person name="Weber J.A."/>
            <person name="Santpere G."/>
            <person name="Kirschner M.W."/>
            <person name="Hoffmann A.A."/>
            <person name="Oakeshott J.G."/>
            <person name="Zhang G."/>
        </authorList>
    </citation>
    <scope>NUCLEOTIDE SEQUENCE</scope>
    <source>
        <strain evidence="7">BGI-SZ-2011g</strain>
    </source>
</reference>
<comment type="subcellular location">
    <subcellularLocation>
        <location evidence="3">Cytoplasm</location>
    </subcellularLocation>
    <subcellularLocation>
        <location evidence="2">Nucleus</location>
    </subcellularLocation>
</comment>
<dbReference type="EMBL" id="JAJJHW010001127">
    <property type="protein sequence ID" value="KAH8377641.1"/>
    <property type="molecule type" value="Genomic_DNA"/>
</dbReference>
<dbReference type="GO" id="GO:0005634">
    <property type="term" value="C:nucleus"/>
    <property type="evidence" value="ECO:0007669"/>
    <property type="project" value="UniProtKB-SubCell"/>
</dbReference>
<gene>
    <name evidence="7" type="ORF">KR093_006401</name>
</gene>
<organism evidence="7 8">
    <name type="scientific">Drosophila rubida</name>
    <dbReference type="NCBI Taxonomy" id="30044"/>
    <lineage>
        <taxon>Eukaryota</taxon>
        <taxon>Metazoa</taxon>
        <taxon>Ecdysozoa</taxon>
        <taxon>Arthropoda</taxon>
        <taxon>Hexapoda</taxon>
        <taxon>Insecta</taxon>
        <taxon>Pterygota</taxon>
        <taxon>Neoptera</taxon>
        <taxon>Endopterygota</taxon>
        <taxon>Diptera</taxon>
        <taxon>Brachycera</taxon>
        <taxon>Muscomorpha</taxon>
        <taxon>Ephydroidea</taxon>
        <taxon>Drosophilidae</taxon>
        <taxon>Drosophila</taxon>
    </lineage>
</organism>
<evidence type="ECO:0000256" key="2">
    <source>
        <dbReference type="ARBA" id="ARBA00004123"/>
    </source>
</evidence>
<dbReference type="PANTHER" id="PTHR33588:SF1">
    <property type="entry name" value="CILIA- AND FLAGELLA-ASSOCIATED PROTEIN 299"/>
    <property type="match status" value="1"/>
</dbReference>
<evidence type="ECO:0000256" key="1">
    <source>
        <dbReference type="ARBA" id="ARBA00003056"/>
    </source>
</evidence>
<evidence type="ECO:0000313" key="7">
    <source>
        <dbReference type="EMBL" id="KAH8377641.1"/>
    </source>
</evidence>
<evidence type="ECO:0000256" key="5">
    <source>
        <dbReference type="ARBA" id="ARBA00022490"/>
    </source>
</evidence>
<name>A0AAD4PP17_9MUSC</name>
<protein>
    <recommendedName>
        <fullName evidence="4">Cilia- and flagella-associated protein 299</fullName>
    </recommendedName>
</protein>
<sequence length="236" mass="27068">YIMPALRPDFKLLEFSTYADYLKSFHCIEDERYLGNPKAIEALVKLGYRNTGRVYTEEEFDICKEKTLVLMNPKIKVRVGSAYLVKGNDPGLLALSERERPNLLKKLSTIIFISVRMPSGFDMSSYMDYEMNLRHFELDVRGAPNWTKIFEGSQKLLPKSSDLSYYDMQKKLVTHNDSDNYHSLAMGNSLVFLHRGDHKIIVPDGKGASNTFKKVMIFSPSLGSIILYDHIVRKPV</sequence>
<dbReference type="PANTHER" id="PTHR33588">
    <property type="entry name" value="CILIA- AND FLAGELLA-ASSOCIATED PROTEIN 299"/>
    <property type="match status" value="1"/>
</dbReference>
<dbReference type="InterPro" id="IPR027887">
    <property type="entry name" value="DUF4464"/>
</dbReference>
<evidence type="ECO:0000313" key="8">
    <source>
        <dbReference type="Proteomes" id="UP001200034"/>
    </source>
</evidence>
<keyword evidence="8" id="KW-1185">Reference proteome</keyword>
<keyword evidence="6" id="KW-0539">Nucleus</keyword>
<evidence type="ECO:0000256" key="6">
    <source>
        <dbReference type="ARBA" id="ARBA00023242"/>
    </source>
</evidence>
<feature type="non-terminal residue" evidence="7">
    <location>
        <position position="1"/>
    </location>
</feature>
<dbReference type="Pfam" id="PF14713">
    <property type="entry name" value="DUF4464"/>
    <property type="match status" value="1"/>
</dbReference>
<dbReference type="GO" id="GO:0005737">
    <property type="term" value="C:cytoplasm"/>
    <property type="evidence" value="ECO:0007669"/>
    <property type="project" value="UniProtKB-SubCell"/>
</dbReference>
<keyword evidence="5" id="KW-0963">Cytoplasm</keyword>
<evidence type="ECO:0000256" key="3">
    <source>
        <dbReference type="ARBA" id="ARBA00004496"/>
    </source>
</evidence>
<comment type="caution">
    <text evidence="7">The sequence shown here is derived from an EMBL/GenBank/DDBJ whole genome shotgun (WGS) entry which is preliminary data.</text>
</comment>